<evidence type="ECO:0000313" key="2">
    <source>
        <dbReference type="Proteomes" id="UP000789375"/>
    </source>
</evidence>
<keyword evidence="2" id="KW-1185">Reference proteome</keyword>
<dbReference type="Proteomes" id="UP000789375">
    <property type="component" value="Unassembled WGS sequence"/>
</dbReference>
<organism evidence="1 2">
    <name type="scientific">Funneliformis mosseae</name>
    <name type="common">Endomycorrhizal fungus</name>
    <name type="synonym">Glomus mosseae</name>
    <dbReference type="NCBI Taxonomy" id="27381"/>
    <lineage>
        <taxon>Eukaryota</taxon>
        <taxon>Fungi</taxon>
        <taxon>Fungi incertae sedis</taxon>
        <taxon>Mucoromycota</taxon>
        <taxon>Glomeromycotina</taxon>
        <taxon>Glomeromycetes</taxon>
        <taxon>Glomerales</taxon>
        <taxon>Glomeraceae</taxon>
        <taxon>Funneliformis</taxon>
    </lineage>
</organism>
<reference evidence="1" key="1">
    <citation type="submission" date="2021-06" db="EMBL/GenBank/DDBJ databases">
        <authorList>
            <person name="Kallberg Y."/>
            <person name="Tangrot J."/>
            <person name="Rosling A."/>
        </authorList>
    </citation>
    <scope>NUCLEOTIDE SEQUENCE</scope>
    <source>
        <strain evidence="1">87-6 pot B 2015</strain>
    </source>
</reference>
<comment type="caution">
    <text evidence="1">The sequence shown here is derived from an EMBL/GenBank/DDBJ whole genome shotgun (WGS) entry which is preliminary data.</text>
</comment>
<evidence type="ECO:0000313" key="1">
    <source>
        <dbReference type="EMBL" id="CAG8582018.1"/>
    </source>
</evidence>
<protein>
    <submittedName>
        <fullName evidence="1">3251_t:CDS:1</fullName>
    </submittedName>
</protein>
<proteinExistence type="predicted"/>
<dbReference type="AlphaFoldDB" id="A0A9N9BY53"/>
<sequence>MFPIYQEIKRLTRELPEEKFTKIITHISSNVDLTNQVNDALALFDTDEKKRNYLVTFSETLGADDLKSLFENIEEKLGYIYELSARSEISKIQGSHYASKFQVFDLNGLVRLALPQKQLPSVNAYYNSQTYVLLFRVNKLANYIYNKGIRKKLEESIEYIRKLSTDKIYNKNFHELAESADLALKQWTKYEETAKSNEKRLYLANTPELSIMLMTAYILDAKLAIENNQAFIYIFFFKDQFEIGYNKTSGSDIANITVELGEITSSNVPKAIKKSYRQLLLKLAVISYVIEACSDEKELPKFNLFGKVYVPKTDPNFKIPSEKWNEGINFSSSANYHIDVITIGEK</sequence>
<accession>A0A9N9BY53</accession>
<name>A0A9N9BY53_FUNMO</name>
<gene>
    <name evidence="1" type="ORF">FMOSSE_LOCUS7995</name>
</gene>
<dbReference type="EMBL" id="CAJVPP010001992">
    <property type="protein sequence ID" value="CAG8582018.1"/>
    <property type="molecule type" value="Genomic_DNA"/>
</dbReference>